<keyword evidence="4" id="KW-0813">Transport</keyword>
<keyword evidence="5" id="KW-1134">Transmembrane beta strand</keyword>
<dbReference type="Pfam" id="PF05662">
    <property type="entry name" value="YadA_stalk"/>
    <property type="match status" value="1"/>
</dbReference>
<reference evidence="13 14" key="1">
    <citation type="submission" date="2018-05" db="EMBL/GenBank/DDBJ databases">
        <title>Draft Genome Sequences for a Diverse set of 7 Haemophilus Species.</title>
        <authorList>
            <person name="Nichols M."/>
            <person name="Topaz N."/>
            <person name="Wang X."/>
            <person name="Wang X."/>
            <person name="Boxrud D."/>
        </authorList>
    </citation>
    <scope>NUCLEOTIDE SEQUENCE [LARGE SCALE GENOMIC DNA]</scope>
    <source>
        <strain evidence="13 14">C2001002503</strain>
    </source>
</reference>
<feature type="domain" description="Trimeric autotransporter adhesin YadA-like stalk" evidence="12">
    <location>
        <begin position="20"/>
        <end position="59"/>
    </location>
</feature>
<sequence>MNNGPSITKSGGINANNTTIKNVAPGVKSTDAVNVSQLRQVQGNINRADKHLRAGIAGANAAAGLPQAYLPGKSMVAVSAGTYRGEGAVALGMSRISDNGKVVVKITGNSDTRGNLGASLGAGYQW</sequence>
<gene>
    <name evidence="13" type="ORF">DPV83_04600</name>
</gene>
<evidence type="ECO:0000259" key="11">
    <source>
        <dbReference type="Pfam" id="PF03895"/>
    </source>
</evidence>
<evidence type="ECO:0000313" key="13">
    <source>
        <dbReference type="EMBL" id="RDE71306.1"/>
    </source>
</evidence>
<keyword evidence="9" id="KW-0472">Membrane</keyword>
<evidence type="ECO:0008006" key="15">
    <source>
        <dbReference type="Google" id="ProtNLM"/>
    </source>
</evidence>
<proteinExistence type="inferred from homology"/>
<comment type="similarity">
    <text evidence="3">Belongs to the autotransporter-2 (AT-2) (TC 1.B.40) family.</text>
</comment>
<evidence type="ECO:0000256" key="7">
    <source>
        <dbReference type="ARBA" id="ARBA00022729"/>
    </source>
</evidence>
<evidence type="ECO:0000256" key="6">
    <source>
        <dbReference type="ARBA" id="ARBA00022692"/>
    </source>
</evidence>
<dbReference type="InterPro" id="IPR045584">
    <property type="entry name" value="Pilin-like"/>
</dbReference>
<evidence type="ECO:0000256" key="1">
    <source>
        <dbReference type="ARBA" id="ARBA00004241"/>
    </source>
</evidence>
<protein>
    <recommendedName>
        <fullName evidence="15">Adhesin</fullName>
    </recommendedName>
</protein>
<evidence type="ECO:0000313" key="14">
    <source>
        <dbReference type="Proteomes" id="UP000253998"/>
    </source>
</evidence>
<keyword evidence="10" id="KW-0998">Cell outer membrane</keyword>
<keyword evidence="7" id="KW-0732">Signal</keyword>
<keyword evidence="8" id="KW-0653">Protein transport</keyword>
<feature type="domain" description="Trimeric autotransporter adhesin YadA-like C-terminal membrane anchor" evidence="11">
    <location>
        <begin position="66"/>
        <end position="126"/>
    </location>
</feature>
<comment type="caution">
    <text evidence="13">The sequence shown here is derived from an EMBL/GenBank/DDBJ whole genome shotgun (WGS) entry which is preliminary data.</text>
</comment>
<evidence type="ECO:0000256" key="5">
    <source>
        <dbReference type="ARBA" id="ARBA00022452"/>
    </source>
</evidence>
<dbReference type="GO" id="GO:0009986">
    <property type="term" value="C:cell surface"/>
    <property type="evidence" value="ECO:0007669"/>
    <property type="project" value="UniProtKB-SubCell"/>
</dbReference>
<evidence type="ECO:0000259" key="12">
    <source>
        <dbReference type="Pfam" id="PF05662"/>
    </source>
</evidence>
<evidence type="ECO:0000256" key="4">
    <source>
        <dbReference type="ARBA" id="ARBA00022448"/>
    </source>
</evidence>
<evidence type="ECO:0000256" key="3">
    <source>
        <dbReference type="ARBA" id="ARBA00005848"/>
    </source>
</evidence>
<evidence type="ECO:0000256" key="10">
    <source>
        <dbReference type="ARBA" id="ARBA00023237"/>
    </source>
</evidence>
<dbReference type="GO" id="GO:0015031">
    <property type="term" value="P:protein transport"/>
    <property type="evidence" value="ECO:0007669"/>
    <property type="project" value="UniProtKB-KW"/>
</dbReference>
<evidence type="ECO:0000256" key="8">
    <source>
        <dbReference type="ARBA" id="ARBA00022927"/>
    </source>
</evidence>
<dbReference type="SUPFAM" id="SSF54523">
    <property type="entry name" value="Pili subunits"/>
    <property type="match status" value="1"/>
</dbReference>
<evidence type="ECO:0000256" key="9">
    <source>
        <dbReference type="ARBA" id="ARBA00023136"/>
    </source>
</evidence>
<dbReference type="InterPro" id="IPR005594">
    <property type="entry name" value="YadA_C"/>
</dbReference>
<dbReference type="InterPro" id="IPR008635">
    <property type="entry name" value="Coiled_stalk_dom"/>
</dbReference>
<dbReference type="EMBL" id="QEPM01000003">
    <property type="protein sequence ID" value="RDE71306.1"/>
    <property type="molecule type" value="Genomic_DNA"/>
</dbReference>
<dbReference type="Pfam" id="PF03895">
    <property type="entry name" value="YadA_anchor"/>
    <property type="match status" value="1"/>
</dbReference>
<dbReference type="AlphaFoldDB" id="A0A8B2U690"/>
<name>A0A8B2U690_9PAST</name>
<dbReference type="Gene3D" id="2.150.10.10">
    <property type="entry name" value="Serralysin-like metalloprotease, C-terminal"/>
    <property type="match status" value="1"/>
</dbReference>
<dbReference type="InterPro" id="IPR011049">
    <property type="entry name" value="Serralysin-like_metalloprot_C"/>
</dbReference>
<evidence type="ECO:0000256" key="2">
    <source>
        <dbReference type="ARBA" id="ARBA00004442"/>
    </source>
</evidence>
<comment type="subcellular location">
    <subcellularLocation>
        <location evidence="2">Cell outer membrane</location>
    </subcellularLocation>
    <subcellularLocation>
        <location evidence="1">Cell surface</location>
    </subcellularLocation>
</comment>
<dbReference type="GO" id="GO:0009279">
    <property type="term" value="C:cell outer membrane"/>
    <property type="evidence" value="ECO:0007669"/>
    <property type="project" value="UniProtKB-SubCell"/>
</dbReference>
<accession>A0A8B2U690</accession>
<dbReference type="Proteomes" id="UP000253998">
    <property type="component" value="Unassembled WGS sequence"/>
</dbReference>
<keyword evidence="6" id="KW-0812">Transmembrane</keyword>
<organism evidence="13 14">
    <name type="scientific">Aggregatibacter segnis</name>
    <dbReference type="NCBI Taxonomy" id="739"/>
    <lineage>
        <taxon>Bacteria</taxon>
        <taxon>Pseudomonadati</taxon>
        <taxon>Pseudomonadota</taxon>
        <taxon>Gammaproteobacteria</taxon>
        <taxon>Pasteurellales</taxon>
        <taxon>Pasteurellaceae</taxon>
        <taxon>Aggregatibacter</taxon>
    </lineage>
</organism>
<dbReference type="Gene3D" id="3.30.1300.30">
    <property type="entry name" value="GSPII I/J protein-like"/>
    <property type="match status" value="1"/>
</dbReference>